<dbReference type="PRINTS" id="PR00153">
    <property type="entry name" value="CSAPPISMRASE"/>
</dbReference>
<keyword evidence="1" id="KW-0732">Signal</keyword>
<dbReference type="PANTHER" id="PTHR11071:SF547">
    <property type="entry name" value="PEPTIDYL-PROLYL CIS-TRANS ISOMERASE"/>
    <property type="match status" value="1"/>
</dbReference>
<gene>
    <name evidence="3" type="ORF">KUTeg_017526</name>
</gene>
<evidence type="ECO:0000313" key="4">
    <source>
        <dbReference type="Proteomes" id="UP001217089"/>
    </source>
</evidence>
<evidence type="ECO:0000313" key="3">
    <source>
        <dbReference type="EMBL" id="KAJ8303943.1"/>
    </source>
</evidence>
<comment type="catalytic activity">
    <reaction evidence="1">
        <text>[protein]-peptidylproline (omega=180) = [protein]-peptidylproline (omega=0)</text>
        <dbReference type="Rhea" id="RHEA:16237"/>
        <dbReference type="Rhea" id="RHEA-COMP:10747"/>
        <dbReference type="Rhea" id="RHEA-COMP:10748"/>
        <dbReference type="ChEBI" id="CHEBI:83833"/>
        <dbReference type="ChEBI" id="CHEBI:83834"/>
        <dbReference type="EC" id="5.2.1.8"/>
    </reaction>
</comment>
<dbReference type="PANTHER" id="PTHR11071">
    <property type="entry name" value="PEPTIDYL-PROLYL CIS-TRANS ISOMERASE"/>
    <property type="match status" value="1"/>
</dbReference>
<dbReference type="EC" id="5.2.1.8" evidence="1"/>
<dbReference type="Pfam" id="PF00160">
    <property type="entry name" value="Pro_isomerase"/>
    <property type="match status" value="1"/>
</dbReference>
<feature type="signal peptide" evidence="1">
    <location>
        <begin position="1"/>
        <end position="28"/>
    </location>
</feature>
<protein>
    <recommendedName>
        <fullName evidence="1">Peptidyl-prolyl cis-trans isomerase</fullName>
        <shortName evidence="1">PPIase</shortName>
        <ecNumber evidence="1">5.2.1.8</ecNumber>
    </recommendedName>
</protein>
<feature type="domain" description="PPIase cyclophilin-type" evidence="2">
    <location>
        <begin position="44"/>
        <end position="206"/>
    </location>
</feature>
<dbReference type="SUPFAM" id="SSF50891">
    <property type="entry name" value="Cyclophilin-like"/>
    <property type="match status" value="1"/>
</dbReference>
<dbReference type="PROSITE" id="PS50072">
    <property type="entry name" value="CSA_PPIASE_2"/>
    <property type="match status" value="1"/>
</dbReference>
<evidence type="ECO:0000256" key="1">
    <source>
        <dbReference type="RuleBase" id="RU363019"/>
    </source>
</evidence>
<keyword evidence="4" id="KW-1185">Reference proteome</keyword>
<dbReference type="InterPro" id="IPR002130">
    <property type="entry name" value="Cyclophilin-type_PPIase_dom"/>
</dbReference>
<dbReference type="Gene3D" id="2.40.100.10">
    <property type="entry name" value="Cyclophilin-like"/>
    <property type="match status" value="1"/>
</dbReference>
<comment type="caution">
    <text evidence="3">The sequence shown here is derived from an EMBL/GenBank/DDBJ whole genome shotgun (WGS) entry which is preliminary data.</text>
</comment>
<evidence type="ECO:0000259" key="2">
    <source>
        <dbReference type="PROSITE" id="PS50072"/>
    </source>
</evidence>
<accession>A0ABQ9EL25</accession>
<sequence>MIFLFSLLQMSLTLYFGLLVAGIAMTKAKKNFTVTEEVWFDIEIKDYDQGDDYRGRFVVGLFGGKCPVTTLNFKSLAKGYKRGSKTLSYKNTPIHRVVTDFVVQMGDVTNGDGTGGESIYGPRFGDENFDLSHRAPGMVAMANRGPDSNGSQFFVLLSKARWLDGKHVVFGKVIKGMDVIKTLGDLELKKETSMPVKNVKIIDCGIVGIDRKYELSNEQVDSDEDIN</sequence>
<keyword evidence="1" id="KW-0413">Isomerase</keyword>
<name>A0ABQ9EL25_TEGGR</name>
<reference evidence="3 4" key="1">
    <citation type="submission" date="2022-12" db="EMBL/GenBank/DDBJ databases">
        <title>Chromosome-level genome of Tegillarca granosa.</title>
        <authorList>
            <person name="Kim J."/>
        </authorList>
    </citation>
    <scope>NUCLEOTIDE SEQUENCE [LARGE SCALE GENOMIC DNA]</scope>
    <source>
        <strain evidence="3">Teg-2019</strain>
        <tissue evidence="3">Adductor muscle</tissue>
    </source>
</reference>
<proteinExistence type="inferred from homology"/>
<dbReference type="InterPro" id="IPR029000">
    <property type="entry name" value="Cyclophilin-like_dom_sf"/>
</dbReference>
<comment type="function">
    <text evidence="1">PPIases accelerate the folding of proteins. It catalyzes the cis-trans isomerization of proline imidic peptide bonds in oligopeptides.</text>
</comment>
<keyword evidence="1" id="KW-0697">Rotamase</keyword>
<dbReference type="Proteomes" id="UP001217089">
    <property type="component" value="Unassembled WGS sequence"/>
</dbReference>
<feature type="chain" id="PRO_5044976590" description="Peptidyl-prolyl cis-trans isomerase" evidence="1">
    <location>
        <begin position="29"/>
        <end position="227"/>
    </location>
</feature>
<organism evidence="3 4">
    <name type="scientific">Tegillarca granosa</name>
    <name type="common">Malaysian cockle</name>
    <name type="synonym">Anadara granosa</name>
    <dbReference type="NCBI Taxonomy" id="220873"/>
    <lineage>
        <taxon>Eukaryota</taxon>
        <taxon>Metazoa</taxon>
        <taxon>Spiralia</taxon>
        <taxon>Lophotrochozoa</taxon>
        <taxon>Mollusca</taxon>
        <taxon>Bivalvia</taxon>
        <taxon>Autobranchia</taxon>
        <taxon>Pteriomorphia</taxon>
        <taxon>Arcoida</taxon>
        <taxon>Arcoidea</taxon>
        <taxon>Arcidae</taxon>
        <taxon>Tegillarca</taxon>
    </lineage>
</organism>
<dbReference type="EMBL" id="JARBDR010000903">
    <property type="protein sequence ID" value="KAJ8303943.1"/>
    <property type="molecule type" value="Genomic_DNA"/>
</dbReference>
<comment type="similarity">
    <text evidence="1">Belongs to the cyclophilin-type PPIase family.</text>
</comment>